<evidence type="ECO:0000256" key="1">
    <source>
        <dbReference type="SAM" id="MobiDB-lite"/>
    </source>
</evidence>
<feature type="compositionally biased region" description="Basic and acidic residues" evidence="1">
    <location>
        <begin position="68"/>
        <end position="78"/>
    </location>
</feature>
<keyword evidence="3" id="KW-1185">Reference proteome</keyword>
<dbReference type="RefSeq" id="WP_167164698.1">
    <property type="nucleotide sequence ID" value="NZ_BAAAOO010000002.1"/>
</dbReference>
<protein>
    <recommendedName>
        <fullName evidence="4">Secreted protein</fullName>
    </recommendedName>
</protein>
<dbReference type="Proteomes" id="UP000749311">
    <property type="component" value="Unassembled WGS sequence"/>
</dbReference>
<feature type="compositionally biased region" description="Acidic residues" evidence="1">
    <location>
        <begin position="31"/>
        <end position="41"/>
    </location>
</feature>
<proteinExistence type="predicted"/>
<evidence type="ECO:0000313" key="2">
    <source>
        <dbReference type="EMBL" id="NIH55951.1"/>
    </source>
</evidence>
<sequence length="78" mass="8816">MGVAVFLVVLLIGVIGLGRWRREQMLHASEPPEDEPSEPGDEISRILGTKPTWFAPDIHWGSPRPVRTKPEDDEHPHE</sequence>
<accession>A0ABX0SDB1</accession>
<reference evidence="2 3" key="1">
    <citation type="submission" date="2020-02" db="EMBL/GenBank/DDBJ databases">
        <title>Sequencing the genomes of 1000 actinobacteria strains.</title>
        <authorList>
            <person name="Klenk H.-P."/>
        </authorList>
    </citation>
    <scope>NUCLEOTIDE SEQUENCE [LARGE SCALE GENOMIC DNA]</scope>
    <source>
        <strain evidence="2 3">DSM 19609</strain>
    </source>
</reference>
<evidence type="ECO:0008006" key="4">
    <source>
        <dbReference type="Google" id="ProtNLM"/>
    </source>
</evidence>
<organism evidence="2 3">
    <name type="scientific">Brooklawnia cerclae</name>
    <dbReference type="NCBI Taxonomy" id="349934"/>
    <lineage>
        <taxon>Bacteria</taxon>
        <taxon>Bacillati</taxon>
        <taxon>Actinomycetota</taxon>
        <taxon>Actinomycetes</taxon>
        <taxon>Propionibacteriales</taxon>
        <taxon>Propionibacteriaceae</taxon>
        <taxon>Brooklawnia</taxon>
    </lineage>
</organism>
<name>A0ABX0SDB1_9ACTN</name>
<feature type="region of interest" description="Disordered" evidence="1">
    <location>
        <begin position="26"/>
        <end position="78"/>
    </location>
</feature>
<evidence type="ECO:0000313" key="3">
    <source>
        <dbReference type="Proteomes" id="UP000749311"/>
    </source>
</evidence>
<gene>
    <name evidence="2" type="ORF">FB473_000596</name>
</gene>
<dbReference type="EMBL" id="JAAMOZ010000001">
    <property type="protein sequence ID" value="NIH55951.1"/>
    <property type="molecule type" value="Genomic_DNA"/>
</dbReference>
<comment type="caution">
    <text evidence="2">The sequence shown here is derived from an EMBL/GenBank/DDBJ whole genome shotgun (WGS) entry which is preliminary data.</text>
</comment>